<gene>
    <name evidence="2" type="ORF">CK203_028135</name>
</gene>
<evidence type="ECO:0000313" key="2">
    <source>
        <dbReference type="EMBL" id="RVW93820.1"/>
    </source>
</evidence>
<feature type="region of interest" description="Disordered" evidence="1">
    <location>
        <begin position="68"/>
        <end position="90"/>
    </location>
</feature>
<name>A0A438IAT0_VITVI</name>
<evidence type="ECO:0000313" key="3">
    <source>
        <dbReference type="Proteomes" id="UP000288805"/>
    </source>
</evidence>
<dbReference type="AlphaFoldDB" id="A0A438IAT0"/>
<evidence type="ECO:0000256" key="1">
    <source>
        <dbReference type="SAM" id="MobiDB-lite"/>
    </source>
</evidence>
<dbReference type="Proteomes" id="UP000288805">
    <property type="component" value="Unassembled WGS sequence"/>
</dbReference>
<protein>
    <submittedName>
        <fullName evidence="2">Uncharacterized protein</fullName>
    </submittedName>
</protein>
<sequence length="130" mass="14704">MIERQLQQGQPWCPSRWVKEEDNQLFQWVRLIHLHDEVGNPDPRIAAHAREFGVNVEHVLSGRIDLSAAGTSSSSYDGSRDGTDDEGDNREEILMNVNIVNIQSANLLVKMISHTAHMMKTMVLEELVQA</sequence>
<reference evidence="2 3" key="1">
    <citation type="journal article" date="2018" name="PLoS Genet.">
        <title>Population sequencing reveals clonal diversity and ancestral inbreeding in the grapevine cultivar Chardonnay.</title>
        <authorList>
            <person name="Roach M.J."/>
            <person name="Johnson D.L."/>
            <person name="Bohlmann J."/>
            <person name="van Vuuren H.J."/>
            <person name="Jones S.J."/>
            <person name="Pretorius I.S."/>
            <person name="Schmidt S.A."/>
            <person name="Borneman A.R."/>
        </authorList>
    </citation>
    <scope>NUCLEOTIDE SEQUENCE [LARGE SCALE GENOMIC DNA]</scope>
    <source>
        <strain evidence="3">cv. Chardonnay</strain>
        <tissue evidence="2">Leaf</tissue>
    </source>
</reference>
<proteinExistence type="predicted"/>
<comment type="caution">
    <text evidence="2">The sequence shown here is derived from an EMBL/GenBank/DDBJ whole genome shotgun (WGS) entry which is preliminary data.</text>
</comment>
<accession>A0A438IAT0</accession>
<organism evidence="2 3">
    <name type="scientific">Vitis vinifera</name>
    <name type="common">Grape</name>
    <dbReference type="NCBI Taxonomy" id="29760"/>
    <lineage>
        <taxon>Eukaryota</taxon>
        <taxon>Viridiplantae</taxon>
        <taxon>Streptophyta</taxon>
        <taxon>Embryophyta</taxon>
        <taxon>Tracheophyta</taxon>
        <taxon>Spermatophyta</taxon>
        <taxon>Magnoliopsida</taxon>
        <taxon>eudicotyledons</taxon>
        <taxon>Gunneridae</taxon>
        <taxon>Pentapetalae</taxon>
        <taxon>rosids</taxon>
        <taxon>Vitales</taxon>
        <taxon>Vitaceae</taxon>
        <taxon>Viteae</taxon>
        <taxon>Vitis</taxon>
    </lineage>
</organism>
<dbReference type="EMBL" id="QGNW01000126">
    <property type="protein sequence ID" value="RVW93820.1"/>
    <property type="molecule type" value="Genomic_DNA"/>
</dbReference>